<dbReference type="EMBL" id="CP022198">
    <property type="protein sequence ID" value="AXA66727.1"/>
    <property type="molecule type" value="Genomic_DNA"/>
</dbReference>
<evidence type="ECO:0000313" key="2">
    <source>
        <dbReference type="EMBL" id="AXA66727.1"/>
    </source>
</evidence>
<dbReference type="Proteomes" id="UP000250579">
    <property type="component" value="Chromosome"/>
</dbReference>
<organism evidence="2 3">
    <name type="scientific">Pseudomonas oryzihabitans</name>
    <dbReference type="NCBI Taxonomy" id="47885"/>
    <lineage>
        <taxon>Bacteria</taxon>
        <taxon>Pseudomonadati</taxon>
        <taxon>Pseudomonadota</taxon>
        <taxon>Gammaproteobacteria</taxon>
        <taxon>Pseudomonadales</taxon>
        <taxon>Pseudomonadaceae</taxon>
        <taxon>Pseudomonas</taxon>
    </lineage>
</organism>
<dbReference type="AlphaFoldDB" id="A0A2Z5A800"/>
<sequence length="100" mass="10867">MRKQHGPDFKKQVQPTVQCPACFGAGTYVGITGYEWECPSCLAAGAVLASDGSPIPESEVVLTLARKIRDLRNQIATLQRTQPTQENNRRGAGHSHFTGD</sequence>
<evidence type="ECO:0008006" key="4">
    <source>
        <dbReference type="Google" id="ProtNLM"/>
    </source>
</evidence>
<evidence type="ECO:0000313" key="3">
    <source>
        <dbReference type="Proteomes" id="UP000250579"/>
    </source>
</evidence>
<feature type="region of interest" description="Disordered" evidence="1">
    <location>
        <begin position="76"/>
        <end position="100"/>
    </location>
</feature>
<evidence type="ECO:0000256" key="1">
    <source>
        <dbReference type="SAM" id="MobiDB-lite"/>
    </source>
</evidence>
<accession>A0A2Z5A800</accession>
<dbReference type="RefSeq" id="WP_208690961.1">
    <property type="nucleotide sequence ID" value="NZ_CP022198.1"/>
</dbReference>
<gene>
    <name evidence="2" type="ORF">CE139_13160</name>
</gene>
<feature type="compositionally biased region" description="Polar residues" evidence="1">
    <location>
        <begin position="76"/>
        <end position="86"/>
    </location>
</feature>
<proteinExistence type="predicted"/>
<reference evidence="2 3" key="1">
    <citation type="submission" date="2017-06" db="EMBL/GenBank/DDBJ databases">
        <title>Evolution towards high GC content and high-temperature stress adaptation in endophytic Pseudomonas oryzihabitans impacted its plant-growth promoting traits.</title>
        <authorList>
            <person name="Nascimento F.X."/>
        </authorList>
    </citation>
    <scope>NUCLEOTIDE SEQUENCE [LARGE SCALE GENOMIC DNA]</scope>
    <source>
        <strain evidence="2 3">MS8</strain>
    </source>
</reference>
<protein>
    <recommendedName>
        <fullName evidence="4">Prophage PssSM-03</fullName>
    </recommendedName>
</protein>
<name>A0A2Z5A800_9PSED</name>